<protein>
    <submittedName>
        <fullName evidence="1">Uncharacterized protein</fullName>
    </submittedName>
</protein>
<keyword evidence="2" id="KW-1185">Reference proteome</keyword>
<accession>A0A2J6PQP0</accession>
<reference evidence="1 2" key="1">
    <citation type="submission" date="2016-05" db="EMBL/GenBank/DDBJ databases">
        <title>A degradative enzymes factory behind the ericoid mycorrhizal symbiosis.</title>
        <authorList>
            <consortium name="DOE Joint Genome Institute"/>
            <person name="Martino E."/>
            <person name="Morin E."/>
            <person name="Grelet G."/>
            <person name="Kuo A."/>
            <person name="Kohler A."/>
            <person name="Daghino S."/>
            <person name="Barry K."/>
            <person name="Choi C."/>
            <person name="Cichocki N."/>
            <person name="Clum A."/>
            <person name="Copeland A."/>
            <person name="Hainaut M."/>
            <person name="Haridas S."/>
            <person name="Labutti K."/>
            <person name="Lindquist E."/>
            <person name="Lipzen A."/>
            <person name="Khouja H.-R."/>
            <person name="Murat C."/>
            <person name="Ohm R."/>
            <person name="Olson A."/>
            <person name="Spatafora J."/>
            <person name="Veneault-Fourrey C."/>
            <person name="Henrissat B."/>
            <person name="Grigoriev I."/>
            <person name="Martin F."/>
            <person name="Perotto S."/>
        </authorList>
    </citation>
    <scope>NUCLEOTIDE SEQUENCE [LARGE SCALE GENOMIC DNA]</scope>
    <source>
        <strain evidence="1 2">UAMH 7357</strain>
    </source>
</reference>
<sequence length="140" mass="15127">MRICPPPPTTSIRPVAPVHVFEAYLPTADPDLASPFAVRRSKKGPPVRVPESCPITEYRGAAYAPPNFLLRKRGACTTSNLAAHPVDLLESCDIAIGPITSDHAFVTGSWARLAALLSQSGRAFGHRNWERSIVDVDIGQ</sequence>
<dbReference type="AlphaFoldDB" id="A0A2J6PQP0"/>
<name>A0A2J6PQP0_9HELO</name>
<proteinExistence type="predicted"/>
<dbReference type="Proteomes" id="UP000235672">
    <property type="component" value="Unassembled WGS sequence"/>
</dbReference>
<organism evidence="1 2">
    <name type="scientific">Hyaloscypha hepaticicola</name>
    <dbReference type="NCBI Taxonomy" id="2082293"/>
    <lineage>
        <taxon>Eukaryota</taxon>
        <taxon>Fungi</taxon>
        <taxon>Dikarya</taxon>
        <taxon>Ascomycota</taxon>
        <taxon>Pezizomycotina</taxon>
        <taxon>Leotiomycetes</taxon>
        <taxon>Helotiales</taxon>
        <taxon>Hyaloscyphaceae</taxon>
        <taxon>Hyaloscypha</taxon>
    </lineage>
</organism>
<evidence type="ECO:0000313" key="2">
    <source>
        <dbReference type="Proteomes" id="UP000235672"/>
    </source>
</evidence>
<gene>
    <name evidence="1" type="ORF">NA56DRAFT_708904</name>
</gene>
<dbReference type="EMBL" id="KZ613506">
    <property type="protein sequence ID" value="PMD16350.1"/>
    <property type="molecule type" value="Genomic_DNA"/>
</dbReference>
<evidence type="ECO:0000313" key="1">
    <source>
        <dbReference type="EMBL" id="PMD16350.1"/>
    </source>
</evidence>